<accession>A0A0F7RMP6</accession>
<reference evidence="1 2" key="1">
    <citation type="journal article" date="2009" name="J. Bacteriol.">
        <title>The complete genome sequence of Bacillus anthracis Ames 'Ancestor'.</title>
        <authorList>
            <person name="Ravel J."/>
            <person name="Jiang L."/>
            <person name="Stanley S.T."/>
            <person name="Wilson M.R."/>
            <person name="Decker R.S."/>
            <person name="Read T.D."/>
            <person name="Worsham P."/>
            <person name="Keim P.S."/>
            <person name="Salzberg S.L."/>
            <person name="Fraser-Liggett C.M."/>
            <person name="Rasko D.A."/>
        </authorList>
    </citation>
    <scope>NUCLEOTIDE SEQUENCE [LARGE SCALE GENOMIC DNA]</scope>
    <source>
        <strain evidence="2">Ames ancestor</strain>
    </source>
</reference>
<organism evidence="1 2">
    <name type="scientific">Bacillus anthracis</name>
    <name type="common">anthrax bacterium</name>
    <dbReference type="NCBI Taxonomy" id="1392"/>
    <lineage>
        <taxon>Bacteria</taxon>
        <taxon>Bacillati</taxon>
        <taxon>Bacillota</taxon>
        <taxon>Bacilli</taxon>
        <taxon>Bacillales</taxon>
        <taxon>Bacillaceae</taxon>
        <taxon>Bacillus</taxon>
        <taxon>Bacillus cereus group</taxon>
    </lineage>
</organism>
<gene>
    <name evidence="1" type="ordered locus">GBAA_0484</name>
</gene>
<evidence type="ECO:0008006" key="3">
    <source>
        <dbReference type="Google" id="ProtNLM"/>
    </source>
</evidence>
<evidence type="ECO:0000313" key="1">
    <source>
        <dbReference type="EMBL" id="AAT29578.1"/>
    </source>
</evidence>
<dbReference type="KEGG" id="bar:GBAA_0484"/>
<dbReference type="PATRIC" id="fig|1392.236.peg.517"/>
<proteinExistence type="predicted"/>
<sequence>MLGFLFTKFGVPEAKSFLDELAPYLLSVGIALGIWSDHDVNSEGDDK</sequence>
<accession>Q81YZ3</accession>
<dbReference type="Proteomes" id="UP000000594">
    <property type="component" value="Chromosome"/>
</dbReference>
<name>A0A0F7RMP6_BACAN</name>
<dbReference type="EMBL" id="AE017334">
    <property type="protein sequence ID" value="AAT29578.1"/>
    <property type="molecule type" value="Genomic_DNA"/>
</dbReference>
<accession>E9QU86</accession>
<keyword evidence="2" id="KW-1185">Reference proteome</keyword>
<protein>
    <recommendedName>
        <fullName evidence="3">Holin</fullName>
    </recommendedName>
</protein>
<accession>Q6KXK3</accession>
<dbReference type="AlphaFoldDB" id="A0A0F7RMP6"/>
<evidence type="ECO:0000313" key="2">
    <source>
        <dbReference type="Proteomes" id="UP000000594"/>
    </source>
</evidence>